<name>A0A6I4SP43_9SPHN</name>
<dbReference type="PANTHER" id="PTHR40257">
    <property type="match status" value="1"/>
</dbReference>
<dbReference type="PANTHER" id="PTHR40257:SF1">
    <property type="entry name" value="DUF1330 DOMAIN-CONTAINING PROTEIN"/>
    <property type="match status" value="1"/>
</dbReference>
<dbReference type="RefSeq" id="WP_160597998.1">
    <property type="nucleotide sequence ID" value="NZ_WTYS01000001.1"/>
</dbReference>
<dbReference type="InterPro" id="IPR010753">
    <property type="entry name" value="DUF1330"/>
</dbReference>
<evidence type="ECO:0000313" key="2">
    <source>
        <dbReference type="EMBL" id="MXO56846.1"/>
    </source>
</evidence>
<evidence type="ECO:0000313" key="3">
    <source>
        <dbReference type="Proteomes" id="UP000468943"/>
    </source>
</evidence>
<dbReference type="Pfam" id="PF07045">
    <property type="entry name" value="DUF1330"/>
    <property type="match status" value="1"/>
</dbReference>
<dbReference type="EMBL" id="WTYS01000001">
    <property type="protein sequence ID" value="MXO56846.1"/>
    <property type="molecule type" value="Genomic_DNA"/>
</dbReference>
<dbReference type="Proteomes" id="UP000468943">
    <property type="component" value="Unassembled WGS sequence"/>
</dbReference>
<accession>A0A6I4SP43</accession>
<organism evidence="2 3">
    <name type="scientific">Pontixanthobacter gangjinensis</name>
    <dbReference type="NCBI Taxonomy" id="1028742"/>
    <lineage>
        <taxon>Bacteria</taxon>
        <taxon>Pseudomonadati</taxon>
        <taxon>Pseudomonadota</taxon>
        <taxon>Alphaproteobacteria</taxon>
        <taxon>Sphingomonadales</taxon>
        <taxon>Erythrobacteraceae</taxon>
        <taxon>Pontixanthobacter</taxon>
    </lineage>
</organism>
<protein>
    <submittedName>
        <fullName evidence="2">DUF1330 domain-containing protein</fullName>
    </submittedName>
</protein>
<dbReference type="OrthoDB" id="8909581at2"/>
<dbReference type="AlphaFoldDB" id="A0A6I4SP43"/>
<comment type="caution">
    <text evidence="2">The sequence shown here is derived from an EMBL/GenBank/DDBJ whole genome shotgun (WGS) entry which is preliminary data.</text>
</comment>
<reference evidence="2 3" key="1">
    <citation type="submission" date="2019-12" db="EMBL/GenBank/DDBJ databases">
        <title>Genomic-based taxomic classification of the family Erythrobacteraceae.</title>
        <authorList>
            <person name="Xu L."/>
        </authorList>
    </citation>
    <scope>NUCLEOTIDE SEQUENCE [LARGE SCALE GENOMIC DNA]</scope>
    <source>
        <strain evidence="2 3">JCM 17802</strain>
    </source>
</reference>
<keyword evidence="3" id="KW-1185">Reference proteome</keyword>
<proteinExistence type="predicted"/>
<feature type="domain" description="DUF1330" evidence="1">
    <location>
        <begin position="53"/>
        <end position="125"/>
    </location>
</feature>
<dbReference type="Gene3D" id="3.30.70.100">
    <property type="match status" value="1"/>
</dbReference>
<dbReference type="SUPFAM" id="SSF54909">
    <property type="entry name" value="Dimeric alpha+beta barrel"/>
    <property type="match status" value="1"/>
</dbReference>
<sequence>MTTYIDPSPANFQAFKDLPRDQPIHMLNLLHYRDDADYPASHANAAKGWSGRRAYQEYGKTSGPIFNRVGGSIIWRGVFQTVVTGPDNMQWHDGFVAQYPNAGAFFEMIKDVDYQLAVVNRTAALLDSRLVRFEPGAAGGGFG</sequence>
<gene>
    <name evidence="2" type="ORF">GRI36_08115</name>
</gene>
<dbReference type="InterPro" id="IPR011008">
    <property type="entry name" value="Dimeric_a/b-barrel"/>
</dbReference>
<evidence type="ECO:0000259" key="1">
    <source>
        <dbReference type="Pfam" id="PF07045"/>
    </source>
</evidence>